<dbReference type="SUPFAM" id="SSF51197">
    <property type="entry name" value="Clavaminate synthase-like"/>
    <property type="match status" value="1"/>
</dbReference>
<sequence>MIFDTLNNLPNYLGISRNLDTAIEYIMARDIATLPEGRTRVDGDAVVAEVRTLTPQSGEKVDFACHEGRLTLLTDLAGSEMFEVSLGDFAVKKPAGEDVPAYGSAPTSAAGMLCEGRFALFLAGEPYKTGIKAQGCGKVKQAAFLIALDEDGDGQETEA</sequence>
<accession>A0A9D2P7P1</accession>
<reference evidence="1" key="2">
    <citation type="submission" date="2021-04" db="EMBL/GenBank/DDBJ databases">
        <authorList>
            <person name="Gilroy R."/>
        </authorList>
    </citation>
    <scope>NUCLEOTIDE SEQUENCE</scope>
    <source>
        <strain evidence="1">ChiSjej5B23-2810</strain>
    </source>
</reference>
<evidence type="ECO:0000313" key="2">
    <source>
        <dbReference type="Proteomes" id="UP000823906"/>
    </source>
</evidence>
<protein>
    <submittedName>
        <fullName evidence="1">YhcH/YjgK/YiaL family protein</fullName>
    </submittedName>
</protein>
<dbReference type="InterPro" id="IPR004375">
    <property type="entry name" value="NanQ/TabA/YiaL"/>
</dbReference>
<evidence type="ECO:0000313" key="1">
    <source>
        <dbReference type="EMBL" id="HJC45007.1"/>
    </source>
</evidence>
<proteinExistence type="predicted"/>
<dbReference type="PANTHER" id="PTHR34986">
    <property type="entry name" value="EVOLVED BETA-GALACTOSIDASE SUBUNIT BETA"/>
    <property type="match status" value="1"/>
</dbReference>
<dbReference type="AlphaFoldDB" id="A0A9D2P7P1"/>
<comment type="caution">
    <text evidence="1">The sequence shown here is derived from an EMBL/GenBank/DDBJ whole genome shotgun (WGS) entry which is preliminary data.</text>
</comment>
<dbReference type="Gene3D" id="2.60.120.370">
    <property type="entry name" value="YhcH/YjgK/YiaL"/>
    <property type="match status" value="1"/>
</dbReference>
<reference evidence="1" key="1">
    <citation type="journal article" date="2021" name="PeerJ">
        <title>Extensive microbial diversity within the chicken gut microbiome revealed by metagenomics and culture.</title>
        <authorList>
            <person name="Gilroy R."/>
            <person name="Ravi A."/>
            <person name="Getino M."/>
            <person name="Pursley I."/>
            <person name="Horton D.L."/>
            <person name="Alikhan N.F."/>
            <person name="Baker D."/>
            <person name="Gharbi K."/>
            <person name="Hall N."/>
            <person name="Watson M."/>
            <person name="Adriaenssens E.M."/>
            <person name="Foster-Nyarko E."/>
            <person name="Jarju S."/>
            <person name="Secka A."/>
            <person name="Antonio M."/>
            <person name="Oren A."/>
            <person name="Chaudhuri R.R."/>
            <person name="La Ragione R."/>
            <person name="Hildebrand F."/>
            <person name="Pallen M.J."/>
        </authorList>
    </citation>
    <scope>NUCLEOTIDE SEQUENCE</scope>
    <source>
        <strain evidence="1">ChiSjej5B23-2810</strain>
    </source>
</reference>
<dbReference type="Pfam" id="PF04074">
    <property type="entry name" value="DUF386"/>
    <property type="match status" value="1"/>
</dbReference>
<gene>
    <name evidence="1" type="ORF">H9703_02530</name>
</gene>
<dbReference type="GO" id="GO:0005829">
    <property type="term" value="C:cytosol"/>
    <property type="evidence" value="ECO:0007669"/>
    <property type="project" value="TreeGrafter"/>
</dbReference>
<organism evidence="1 2">
    <name type="scientific">Candidatus Faecalibacterium faecigallinarum</name>
    <dbReference type="NCBI Taxonomy" id="2838577"/>
    <lineage>
        <taxon>Bacteria</taxon>
        <taxon>Bacillati</taxon>
        <taxon>Bacillota</taxon>
        <taxon>Clostridia</taxon>
        <taxon>Eubacteriales</taxon>
        <taxon>Oscillospiraceae</taxon>
        <taxon>Faecalibacterium</taxon>
    </lineage>
</organism>
<dbReference type="PANTHER" id="PTHR34986:SF1">
    <property type="entry name" value="PROTEIN YIAL"/>
    <property type="match status" value="1"/>
</dbReference>
<dbReference type="EMBL" id="DWWN01000019">
    <property type="protein sequence ID" value="HJC45007.1"/>
    <property type="molecule type" value="Genomic_DNA"/>
</dbReference>
<dbReference type="InterPro" id="IPR037012">
    <property type="entry name" value="NanQ/TabA/YiaL_sf"/>
</dbReference>
<name>A0A9D2P7P1_9FIRM</name>
<dbReference type="NCBIfam" id="TIGR00022">
    <property type="entry name" value="YhcH/YjgK/YiaL family protein"/>
    <property type="match status" value="1"/>
</dbReference>
<dbReference type="Proteomes" id="UP000823906">
    <property type="component" value="Unassembled WGS sequence"/>
</dbReference>